<evidence type="ECO:0000256" key="1">
    <source>
        <dbReference type="SAM" id="MobiDB-lite"/>
    </source>
</evidence>
<feature type="region of interest" description="Disordered" evidence="1">
    <location>
        <begin position="49"/>
        <end position="70"/>
    </location>
</feature>
<dbReference type="InParanoid" id="A0A2P5FDJ2"/>
<protein>
    <submittedName>
        <fullName evidence="2">Uncharacterized protein</fullName>
    </submittedName>
</protein>
<accession>A0A2P5FDJ2</accession>
<dbReference type="EMBL" id="JXTC01000042">
    <property type="protein sequence ID" value="PON95862.1"/>
    <property type="molecule type" value="Genomic_DNA"/>
</dbReference>
<name>A0A2P5FDJ2_TREOI</name>
<evidence type="ECO:0000313" key="2">
    <source>
        <dbReference type="EMBL" id="PON95862.1"/>
    </source>
</evidence>
<dbReference type="Proteomes" id="UP000237000">
    <property type="component" value="Unassembled WGS sequence"/>
</dbReference>
<sequence length="92" mass="10430">MDMRSCRGFHCDRVQVQAMEPFLPFQACCGHGLREERATSVATLFERDHRSSNLAQEYPPRPFRPPPPNGRVSHLTLAELLAVTAPRVEDRA</sequence>
<comment type="caution">
    <text evidence="2">The sequence shown here is derived from an EMBL/GenBank/DDBJ whole genome shotgun (WGS) entry which is preliminary data.</text>
</comment>
<keyword evidence="3" id="KW-1185">Reference proteome</keyword>
<organism evidence="2 3">
    <name type="scientific">Trema orientale</name>
    <name type="common">Charcoal tree</name>
    <name type="synonym">Celtis orientalis</name>
    <dbReference type="NCBI Taxonomy" id="63057"/>
    <lineage>
        <taxon>Eukaryota</taxon>
        <taxon>Viridiplantae</taxon>
        <taxon>Streptophyta</taxon>
        <taxon>Embryophyta</taxon>
        <taxon>Tracheophyta</taxon>
        <taxon>Spermatophyta</taxon>
        <taxon>Magnoliopsida</taxon>
        <taxon>eudicotyledons</taxon>
        <taxon>Gunneridae</taxon>
        <taxon>Pentapetalae</taxon>
        <taxon>rosids</taxon>
        <taxon>fabids</taxon>
        <taxon>Rosales</taxon>
        <taxon>Cannabaceae</taxon>
        <taxon>Trema</taxon>
    </lineage>
</organism>
<reference evidence="3" key="1">
    <citation type="submission" date="2016-06" db="EMBL/GenBank/DDBJ databases">
        <title>Parallel loss of symbiosis genes in relatives of nitrogen-fixing non-legume Parasponia.</title>
        <authorList>
            <person name="Van Velzen R."/>
            <person name="Holmer R."/>
            <person name="Bu F."/>
            <person name="Rutten L."/>
            <person name="Van Zeijl A."/>
            <person name="Liu W."/>
            <person name="Santuari L."/>
            <person name="Cao Q."/>
            <person name="Sharma T."/>
            <person name="Shen D."/>
            <person name="Roswanjaya Y."/>
            <person name="Wardhani T."/>
            <person name="Kalhor M.S."/>
            <person name="Jansen J."/>
            <person name="Van den Hoogen J."/>
            <person name="Gungor B."/>
            <person name="Hartog M."/>
            <person name="Hontelez J."/>
            <person name="Verver J."/>
            <person name="Yang W.-C."/>
            <person name="Schijlen E."/>
            <person name="Repin R."/>
            <person name="Schilthuizen M."/>
            <person name="Schranz E."/>
            <person name="Heidstra R."/>
            <person name="Miyata K."/>
            <person name="Fedorova E."/>
            <person name="Kohlen W."/>
            <person name="Bisseling T."/>
            <person name="Smit S."/>
            <person name="Geurts R."/>
        </authorList>
    </citation>
    <scope>NUCLEOTIDE SEQUENCE [LARGE SCALE GENOMIC DNA]</scope>
    <source>
        <strain evidence="3">cv. RG33-2</strain>
    </source>
</reference>
<proteinExistence type="predicted"/>
<gene>
    <name evidence="2" type="ORF">TorRG33x02_083850</name>
</gene>
<feature type="compositionally biased region" description="Pro residues" evidence="1">
    <location>
        <begin position="59"/>
        <end position="69"/>
    </location>
</feature>
<evidence type="ECO:0000313" key="3">
    <source>
        <dbReference type="Proteomes" id="UP000237000"/>
    </source>
</evidence>
<dbReference type="AlphaFoldDB" id="A0A2P5FDJ2"/>